<dbReference type="InterPro" id="IPR011990">
    <property type="entry name" value="TPR-like_helical_dom_sf"/>
</dbReference>
<evidence type="ECO:0000256" key="1">
    <source>
        <dbReference type="ARBA" id="ARBA00022737"/>
    </source>
</evidence>
<dbReference type="InterPro" id="IPR051685">
    <property type="entry name" value="Ycf3/AcsC/BcsC/TPR_MFPF"/>
</dbReference>
<feature type="repeat" description="TPR" evidence="3">
    <location>
        <begin position="154"/>
        <end position="187"/>
    </location>
</feature>
<dbReference type="SUPFAM" id="SSF48439">
    <property type="entry name" value="Protein prenylyltransferase"/>
    <property type="match status" value="1"/>
</dbReference>
<keyword evidence="6" id="KW-1185">Reference proteome</keyword>
<dbReference type="Pfam" id="PF13181">
    <property type="entry name" value="TPR_8"/>
    <property type="match status" value="1"/>
</dbReference>
<dbReference type="SUPFAM" id="SSF49879">
    <property type="entry name" value="SMAD/FHA domain"/>
    <property type="match status" value="1"/>
</dbReference>
<dbReference type="STRING" id="1920490.GCA_001895925_03565"/>
<proteinExistence type="predicted"/>
<sequence length="358" mass="40246">MLDTGRLPLTGDALACFRQGLDRAANGEHEEAVAHYNKVLQARSDFWEAWYERGLSLDSLGFYSEAIASYDRALETEPNREAIDEIWHDRGNSLHYGLGDYEAAIKCYDKTLQINDAHAMAWQNRGNALLYGLSHYEDAIASYNRALQLNAENYLTWRNRGNALIELKRYTEAIANYDRALSLQADDQVSWQARLLASQQLGLTSLRQPTTKPTWCSEGYEGSSLIEEELHPPKAVQESEAGHQLPLLVVEDDAGQHEIGLENDHYTIGRDPKNDICLRSQFASRYHAVLRRVNHDNGSYTYTISDGNLAGKPSTNGLLVNGQKQQSCALKTGDLIVFGPHVRATYQAAIEPKDLNFW</sequence>
<feature type="domain" description="FHA" evidence="4">
    <location>
        <begin position="266"/>
        <end position="325"/>
    </location>
</feature>
<dbReference type="AlphaFoldDB" id="A0A2T1DKI9"/>
<keyword evidence="1" id="KW-0677">Repeat</keyword>
<dbReference type="PANTHER" id="PTHR44943">
    <property type="entry name" value="CELLULOSE SYNTHASE OPERON PROTEIN C"/>
    <property type="match status" value="1"/>
</dbReference>
<reference evidence="5 6" key="2">
    <citation type="submission" date="2018-03" db="EMBL/GenBank/DDBJ databases">
        <title>The ancient ancestry and fast evolution of plastids.</title>
        <authorList>
            <person name="Moore K.R."/>
            <person name="Magnabosco C."/>
            <person name="Momper L."/>
            <person name="Gold D.A."/>
            <person name="Bosak T."/>
            <person name="Fournier G.P."/>
        </authorList>
    </citation>
    <scope>NUCLEOTIDE SEQUENCE [LARGE SCALE GENOMIC DNA]</scope>
    <source>
        <strain evidence="5 6">ULC007</strain>
    </source>
</reference>
<reference evidence="5 6" key="1">
    <citation type="submission" date="2018-02" db="EMBL/GenBank/DDBJ databases">
        <authorList>
            <person name="Cohen D.B."/>
            <person name="Kent A.D."/>
        </authorList>
    </citation>
    <scope>NUCLEOTIDE SEQUENCE [LARGE SCALE GENOMIC DNA]</scope>
    <source>
        <strain evidence="5 6">ULC007</strain>
    </source>
</reference>
<dbReference type="InterPro" id="IPR008984">
    <property type="entry name" value="SMAD_FHA_dom_sf"/>
</dbReference>
<dbReference type="EMBL" id="PVWG01000004">
    <property type="protein sequence ID" value="PSB20944.1"/>
    <property type="molecule type" value="Genomic_DNA"/>
</dbReference>
<feature type="repeat" description="TPR" evidence="3">
    <location>
        <begin position="47"/>
        <end position="80"/>
    </location>
</feature>
<dbReference type="Gene3D" id="2.60.200.20">
    <property type="match status" value="1"/>
</dbReference>
<accession>A0A2T1DKI9</accession>
<name>A0A2T1DKI9_9CYAN</name>
<evidence type="ECO:0000313" key="5">
    <source>
        <dbReference type="EMBL" id="PSB20944.1"/>
    </source>
</evidence>
<evidence type="ECO:0000259" key="4">
    <source>
        <dbReference type="PROSITE" id="PS50006"/>
    </source>
</evidence>
<organism evidence="5 6">
    <name type="scientific">Phormidesmis priestleyi ULC007</name>
    <dbReference type="NCBI Taxonomy" id="1920490"/>
    <lineage>
        <taxon>Bacteria</taxon>
        <taxon>Bacillati</taxon>
        <taxon>Cyanobacteriota</taxon>
        <taxon>Cyanophyceae</taxon>
        <taxon>Leptolyngbyales</taxon>
        <taxon>Leptolyngbyaceae</taxon>
        <taxon>Phormidesmis</taxon>
    </lineage>
</organism>
<dbReference type="PANTHER" id="PTHR44943:SF8">
    <property type="entry name" value="TPR REPEAT-CONTAINING PROTEIN MJ0263"/>
    <property type="match status" value="1"/>
</dbReference>
<evidence type="ECO:0000313" key="6">
    <source>
        <dbReference type="Proteomes" id="UP000238634"/>
    </source>
</evidence>
<dbReference type="InterPro" id="IPR000253">
    <property type="entry name" value="FHA_dom"/>
</dbReference>
<dbReference type="Gene3D" id="1.25.40.10">
    <property type="entry name" value="Tetratricopeptide repeat domain"/>
    <property type="match status" value="3"/>
</dbReference>
<evidence type="ECO:0000256" key="3">
    <source>
        <dbReference type="PROSITE-ProRule" id="PRU00339"/>
    </source>
</evidence>
<dbReference type="OrthoDB" id="9815040at2"/>
<keyword evidence="2 3" id="KW-0802">TPR repeat</keyword>
<dbReference type="PROSITE" id="PS50005">
    <property type="entry name" value="TPR"/>
    <property type="match status" value="2"/>
</dbReference>
<dbReference type="Pfam" id="PF13432">
    <property type="entry name" value="TPR_16"/>
    <property type="match status" value="2"/>
</dbReference>
<evidence type="ECO:0000256" key="2">
    <source>
        <dbReference type="ARBA" id="ARBA00022803"/>
    </source>
</evidence>
<comment type="caution">
    <text evidence="5">The sequence shown here is derived from an EMBL/GenBank/DDBJ whole genome shotgun (WGS) entry which is preliminary data.</text>
</comment>
<gene>
    <name evidence="5" type="ORF">C7B65_05930</name>
</gene>
<dbReference type="SMART" id="SM00240">
    <property type="entry name" value="FHA"/>
    <property type="match status" value="1"/>
</dbReference>
<dbReference type="Pfam" id="PF00498">
    <property type="entry name" value="FHA"/>
    <property type="match status" value="1"/>
</dbReference>
<dbReference type="SMART" id="SM00028">
    <property type="entry name" value="TPR"/>
    <property type="match status" value="5"/>
</dbReference>
<dbReference type="PROSITE" id="PS50006">
    <property type="entry name" value="FHA_DOMAIN"/>
    <property type="match status" value="1"/>
</dbReference>
<dbReference type="Proteomes" id="UP000238634">
    <property type="component" value="Unassembled WGS sequence"/>
</dbReference>
<protein>
    <submittedName>
        <fullName evidence="5">Tetratricopeptide repeat protein</fullName>
    </submittedName>
</protein>
<dbReference type="InterPro" id="IPR019734">
    <property type="entry name" value="TPR_rpt"/>
</dbReference>
<dbReference type="RefSeq" id="WP_073070658.1">
    <property type="nucleotide sequence ID" value="NZ_MPPI01000008.1"/>
</dbReference>